<proteinExistence type="predicted"/>
<protein>
    <submittedName>
        <fullName evidence="1">Uncharacterized protein</fullName>
    </submittedName>
</protein>
<reference evidence="2" key="1">
    <citation type="submission" date="2016-06" db="EMBL/GenBank/DDBJ databases">
        <title>Parallel loss of symbiosis genes in relatives of nitrogen-fixing non-legume Parasponia.</title>
        <authorList>
            <person name="Van Velzen R."/>
            <person name="Holmer R."/>
            <person name="Bu F."/>
            <person name="Rutten L."/>
            <person name="Van Zeijl A."/>
            <person name="Liu W."/>
            <person name="Santuari L."/>
            <person name="Cao Q."/>
            <person name="Sharma T."/>
            <person name="Shen D."/>
            <person name="Roswanjaya Y."/>
            <person name="Wardhani T."/>
            <person name="Kalhor M.S."/>
            <person name="Jansen J."/>
            <person name="Van den Hoogen J."/>
            <person name="Gungor B."/>
            <person name="Hartog M."/>
            <person name="Hontelez J."/>
            <person name="Verver J."/>
            <person name="Yang W.-C."/>
            <person name="Schijlen E."/>
            <person name="Repin R."/>
            <person name="Schilthuizen M."/>
            <person name="Schranz E."/>
            <person name="Heidstra R."/>
            <person name="Miyata K."/>
            <person name="Fedorova E."/>
            <person name="Kohlen W."/>
            <person name="Bisseling T."/>
            <person name="Smit S."/>
            <person name="Geurts R."/>
        </authorList>
    </citation>
    <scope>NUCLEOTIDE SEQUENCE [LARGE SCALE GENOMIC DNA]</scope>
    <source>
        <strain evidence="2">cv. WU1-14</strain>
    </source>
</reference>
<evidence type="ECO:0000313" key="1">
    <source>
        <dbReference type="EMBL" id="PON50451.1"/>
    </source>
</evidence>
<dbReference type="Proteomes" id="UP000237105">
    <property type="component" value="Unassembled WGS sequence"/>
</dbReference>
<evidence type="ECO:0000313" key="2">
    <source>
        <dbReference type="Proteomes" id="UP000237105"/>
    </source>
</evidence>
<sequence length="109" mass="12218">MRRPMFGVGALNWYPNRNPSEEINRTTGRSSFRSGRATKSDDVVWIVVLVVEKKRKAKAPAAERATHVTRRRDMKTTVVAVDFLEESDEEVESVLKERRAVVGLGGSSS</sequence>
<organism evidence="1 2">
    <name type="scientific">Parasponia andersonii</name>
    <name type="common">Sponia andersonii</name>
    <dbReference type="NCBI Taxonomy" id="3476"/>
    <lineage>
        <taxon>Eukaryota</taxon>
        <taxon>Viridiplantae</taxon>
        <taxon>Streptophyta</taxon>
        <taxon>Embryophyta</taxon>
        <taxon>Tracheophyta</taxon>
        <taxon>Spermatophyta</taxon>
        <taxon>Magnoliopsida</taxon>
        <taxon>eudicotyledons</taxon>
        <taxon>Gunneridae</taxon>
        <taxon>Pentapetalae</taxon>
        <taxon>rosids</taxon>
        <taxon>fabids</taxon>
        <taxon>Rosales</taxon>
        <taxon>Cannabaceae</taxon>
        <taxon>Parasponia</taxon>
    </lineage>
</organism>
<dbReference type="AlphaFoldDB" id="A0A2P5BNS6"/>
<gene>
    <name evidence="1" type="ORF">PanWU01x14_223160</name>
</gene>
<keyword evidence="2" id="KW-1185">Reference proteome</keyword>
<accession>A0A2P5BNS6</accession>
<name>A0A2P5BNS6_PARAD</name>
<comment type="caution">
    <text evidence="1">The sequence shown here is derived from an EMBL/GenBank/DDBJ whole genome shotgun (WGS) entry which is preliminary data.</text>
</comment>
<dbReference type="EMBL" id="JXTB01000245">
    <property type="protein sequence ID" value="PON50451.1"/>
    <property type="molecule type" value="Genomic_DNA"/>
</dbReference>